<evidence type="ECO:0000313" key="1">
    <source>
        <dbReference type="EMBL" id="KKN77494.1"/>
    </source>
</evidence>
<dbReference type="Gene3D" id="3.90.1720.10">
    <property type="entry name" value="endopeptidase domain like (from Nostoc punctiforme)"/>
    <property type="match status" value="1"/>
</dbReference>
<name>A0A0F9TE60_9ZZZZ</name>
<comment type="caution">
    <text evidence="1">The sequence shown here is derived from an EMBL/GenBank/DDBJ whole genome shotgun (WGS) entry which is preliminary data.</text>
</comment>
<reference evidence="1" key="1">
    <citation type="journal article" date="2015" name="Nature">
        <title>Complex archaea that bridge the gap between prokaryotes and eukaryotes.</title>
        <authorList>
            <person name="Spang A."/>
            <person name="Saw J.H."/>
            <person name="Jorgensen S.L."/>
            <person name="Zaremba-Niedzwiedzka K."/>
            <person name="Martijn J."/>
            <person name="Lind A.E."/>
            <person name="van Eijk R."/>
            <person name="Schleper C."/>
            <person name="Guy L."/>
            <person name="Ettema T.J."/>
        </authorList>
    </citation>
    <scope>NUCLEOTIDE SEQUENCE</scope>
</reference>
<protein>
    <submittedName>
        <fullName evidence="1">Uncharacterized protein</fullName>
    </submittedName>
</protein>
<dbReference type="SUPFAM" id="SSF54001">
    <property type="entry name" value="Cysteine proteinases"/>
    <property type="match status" value="1"/>
</dbReference>
<dbReference type="EMBL" id="LAZR01000277">
    <property type="protein sequence ID" value="KKN77494.1"/>
    <property type="molecule type" value="Genomic_DNA"/>
</dbReference>
<accession>A0A0F9TE60</accession>
<sequence>MIKCGDIFLVKGTGWIGRVINFWQSLNSLDNKSKYSHTGIILNEQGKTIEALWTGIKYGDLHNYLGQEVLIVRYNKMDPEIRDAALAKIRELKGKPYPYWRLILHTSSIMRKWSGLKIPVCSEIVKYFMRMIRNSDESWWGYNPDRLHDDFKIDKDFDPHVYEGELNSKVFGSK</sequence>
<proteinExistence type="predicted"/>
<dbReference type="InterPro" id="IPR038765">
    <property type="entry name" value="Papain-like_cys_pep_sf"/>
</dbReference>
<organism evidence="1">
    <name type="scientific">marine sediment metagenome</name>
    <dbReference type="NCBI Taxonomy" id="412755"/>
    <lineage>
        <taxon>unclassified sequences</taxon>
        <taxon>metagenomes</taxon>
        <taxon>ecological metagenomes</taxon>
    </lineage>
</organism>
<dbReference type="AlphaFoldDB" id="A0A0F9TE60"/>
<gene>
    <name evidence="1" type="ORF">LCGC14_0359090</name>
</gene>